<keyword evidence="3" id="KW-1185">Reference proteome</keyword>
<protein>
    <submittedName>
        <fullName evidence="2">Uncharacterized protein</fullName>
    </submittedName>
</protein>
<organism evidence="2 3">
    <name type="scientific">Ridgeia piscesae</name>
    <name type="common">Tubeworm</name>
    <dbReference type="NCBI Taxonomy" id="27915"/>
    <lineage>
        <taxon>Eukaryota</taxon>
        <taxon>Metazoa</taxon>
        <taxon>Spiralia</taxon>
        <taxon>Lophotrochozoa</taxon>
        <taxon>Annelida</taxon>
        <taxon>Polychaeta</taxon>
        <taxon>Sedentaria</taxon>
        <taxon>Canalipalpata</taxon>
        <taxon>Sabellida</taxon>
        <taxon>Siboglinidae</taxon>
        <taxon>Ridgeia</taxon>
    </lineage>
</organism>
<comment type="caution">
    <text evidence="2">The sequence shown here is derived from an EMBL/GenBank/DDBJ whole genome shotgun (WGS) entry which is preliminary data.</text>
</comment>
<dbReference type="AlphaFoldDB" id="A0AAD9NX70"/>
<gene>
    <name evidence="2" type="ORF">NP493_283g04011</name>
</gene>
<accession>A0AAD9NX70</accession>
<reference evidence="2" key="1">
    <citation type="journal article" date="2023" name="Mol. Biol. Evol.">
        <title>Third-Generation Sequencing Reveals the Adaptive Role of the Epigenome in Three Deep-Sea Polychaetes.</title>
        <authorList>
            <person name="Perez M."/>
            <person name="Aroh O."/>
            <person name="Sun Y."/>
            <person name="Lan Y."/>
            <person name="Juniper S.K."/>
            <person name="Young C.R."/>
            <person name="Angers B."/>
            <person name="Qian P.Y."/>
        </authorList>
    </citation>
    <scope>NUCLEOTIDE SEQUENCE</scope>
    <source>
        <strain evidence="2">R07B-5</strain>
    </source>
</reference>
<name>A0AAD9NX70_RIDPI</name>
<feature type="transmembrane region" description="Helical" evidence="1">
    <location>
        <begin position="91"/>
        <end position="112"/>
    </location>
</feature>
<evidence type="ECO:0000313" key="3">
    <source>
        <dbReference type="Proteomes" id="UP001209878"/>
    </source>
</evidence>
<dbReference type="EMBL" id="JAODUO010000283">
    <property type="protein sequence ID" value="KAK2184092.1"/>
    <property type="molecule type" value="Genomic_DNA"/>
</dbReference>
<feature type="transmembrane region" description="Helical" evidence="1">
    <location>
        <begin position="124"/>
        <end position="151"/>
    </location>
</feature>
<evidence type="ECO:0000313" key="2">
    <source>
        <dbReference type="EMBL" id="KAK2184092.1"/>
    </source>
</evidence>
<proteinExistence type="predicted"/>
<keyword evidence="1" id="KW-0812">Transmembrane</keyword>
<feature type="transmembrane region" description="Helical" evidence="1">
    <location>
        <begin position="26"/>
        <end position="46"/>
    </location>
</feature>
<keyword evidence="1" id="KW-0472">Membrane</keyword>
<sequence>MLWQYCWGHSVYHLTRWFPRNNRLKIRIVMMIFTIALLIPQFFVLAEPHTERFCGQHLFEFLVVSIVYTFCMIGFSFIFSLMDPVPWEVKFAFHIFGVITFVTGIVFTFFTSMAAECKVTTPELYYFSLAAVVITVVSLVFFAIVLPFWVINWWCVNSVLDYKNRDGICYEPANCCSCVWHI</sequence>
<dbReference type="Proteomes" id="UP001209878">
    <property type="component" value="Unassembled WGS sequence"/>
</dbReference>
<evidence type="ECO:0000256" key="1">
    <source>
        <dbReference type="SAM" id="Phobius"/>
    </source>
</evidence>
<keyword evidence="1" id="KW-1133">Transmembrane helix</keyword>
<feature type="transmembrane region" description="Helical" evidence="1">
    <location>
        <begin position="58"/>
        <end position="79"/>
    </location>
</feature>